<dbReference type="GO" id="GO:0000398">
    <property type="term" value="P:mRNA splicing, via spliceosome"/>
    <property type="evidence" value="ECO:0007669"/>
    <property type="project" value="InterPro"/>
</dbReference>
<dbReference type="SUPFAM" id="SSF50182">
    <property type="entry name" value="Sm-like ribonucleoproteins"/>
    <property type="match status" value="1"/>
</dbReference>
<reference evidence="6" key="1">
    <citation type="journal article" date="2015" name="Genome Biol. Evol.">
        <title>Nucleomorph Genome Sequences of Two Chlorarachniophytes, Amorphochlora amoebiformis and Lotharella vacuolata.</title>
        <authorList>
            <person name="Suzuki S."/>
            <person name="Shirato S."/>
            <person name="Hirakawa Y."/>
            <person name="Ishida K."/>
        </authorList>
    </citation>
    <scope>NUCLEOTIDE SEQUENCE</scope>
    <source>
        <strain evidence="6">CCMP240</strain>
    </source>
</reference>
<dbReference type="PROSITE" id="PS52002">
    <property type="entry name" value="SM"/>
    <property type="match status" value="1"/>
</dbReference>
<protein>
    <submittedName>
        <fullName evidence="6">mRNA splicing factor snRNP-F</fullName>
    </submittedName>
</protein>
<keyword evidence="4" id="KW-0539">Nucleus</keyword>
<evidence type="ECO:0000259" key="5">
    <source>
        <dbReference type="PROSITE" id="PS52002"/>
    </source>
</evidence>
<dbReference type="SMART" id="SM00651">
    <property type="entry name" value="Sm"/>
    <property type="match status" value="1"/>
</dbReference>
<evidence type="ECO:0000256" key="4">
    <source>
        <dbReference type="PIRNR" id="PIRNR006609"/>
    </source>
</evidence>
<dbReference type="GO" id="GO:0034715">
    <property type="term" value="C:pICln-Sm protein complex"/>
    <property type="evidence" value="ECO:0007669"/>
    <property type="project" value="TreeGrafter"/>
</dbReference>
<comment type="subcellular location">
    <subcellularLocation>
        <location evidence="4">Nucleus</location>
    </subcellularLocation>
</comment>
<evidence type="ECO:0000256" key="1">
    <source>
        <dbReference type="ARBA" id="ARBA00022728"/>
    </source>
</evidence>
<dbReference type="PANTHER" id="PTHR11021">
    <property type="entry name" value="SMALL NUCLEAR RIBONUCLEOPROTEIN F SNRNP-F"/>
    <property type="match status" value="1"/>
</dbReference>
<dbReference type="Gene3D" id="2.30.30.100">
    <property type="match status" value="1"/>
</dbReference>
<organism evidence="6">
    <name type="scientific">Lotharella vacuolata</name>
    <dbReference type="NCBI Taxonomy" id="74820"/>
    <lineage>
        <taxon>Eukaryota</taxon>
        <taxon>Sar</taxon>
        <taxon>Rhizaria</taxon>
        <taxon>Cercozoa</taxon>
        <taxon>Chlorarachniophyceae</taxon>
        <taxon>Lotharella</taxon>
    </lineage>
</organism>
<keyword evidence="4" id="KW-0507">mRNA processing</keyword>
<dbReference type="InterPro" id="IPR016487">
    <property type="entry name" value="Lsm6/sSmF"/>
</dbReference>
<keyword evidence="1 4" id="KW-0747">Spliceosome</keyword>
<dbReference type="GO" id="GO:0003723">
    <property type="term" value="F:RNA binding"/>
    <property type="evidence" value="ECO:0007669"/>
    <property type="project" value="UniProtKB-UniRule"/>
</dbReference>
<evidence type="ECO:0000313" key="6">
    <source>
        <dbReference type="EMBL" id="BAS01658.1"/>
    </source>
</evidence>
<dbReference type="Pfam" id="PF01423">
    <property type="entry name" value="LSM"/>
    <property type="match status" value="1"/>
</dbReference>
<dbReference type="GO" id="GO:0005685">
    <property type="term" value="C:U1 snRNP"/>
    <property type="evidence" value="ECO:0007669"/>
    <property type="project" value="TreeGrafter"/>
</dbReference>
<comment type="similarity">
    <text evidence="4">Belongs to the snRNP Sm proteins family. SmF/LSm6 subfamily.</text>
</comment>
<keyword evidence="2 4" id="KW-0508">mRNA splicing</keyword>
<dbReference type="InterPro" id="IPR001163">
    <property type="entry name" value="Sm_dom_euk/arc"/>
</dbReference>
<sequence length="95" mass="11074">MRKACNPKPLLKDNIGEIVHIKLKMFPITYKGYLISLDDWMNIHLVNSEEIINNIKAGKMGEIFIKCSNVLAILIDKRDLEDDKRDLEDDKNKKF</sequence>
<gene>
    <name evidence="6" type="primary">snRNP-F</name>
</gene>
<feature type="domain" description="Sm" evidence="5">
    <location>
        <begin position="6"/>
        <end position="79"/>
    </location>
</feature>
<keyword evidence="4" id="KW-0694">RNA-binding</keyword>
<accession>A0A0H5BHP3</accession>
<evidence type="ECO:0000256" key="3">
    <source>
        <dbReference type="ARBA" id="ARBA00023274"/>
    </source>
</evidence>
<dbReference type="AlphaFoldDB" id="A0A0H5BHP3"/>
<dbReference type="InterPro" id="IPR010920">
    <property type="entry name" value="LSM_dom_sf"/>
</dbReference>
<keyword evidence="3 4" id="KW-0687">Ribonucleoprotein</keyword>
<name>A0A0H5BHP3_9EUKA</name>
<dbReference type="GO" id="GO:0071013">
    <property type="term" value="C:catalytic step 2 spliceosome"/>
    <property type="evidence" value="ECO:0007669"/>
    <property type="project" value="TreeGrafter"/>
</dbReference>
<evidence type="ECO:0000256" key="2">
    <source>
        <dbReference type="ARBA" id="ARBA00023187"/>
    </source>
</evidence>
<geneLocation type="nucleomorph" evidence="6"/>
<keyword evidence="6" id="KW-0542">Nucleomorph</keyword>
<dbReference type="EMBL" id="AB996601">
    <property type="protein sequence ID" value="BAS01658.1"/>
    <property type="molecule type" value="Genomic_DNA"/>
</dbReference>
<dbReference type="PIRSF" id="PIRSF006609">
    <property type="entry name" value="snRNP_SmF"/>
    <property type="match status" value="1"/>
</dbReference>
<dbReference type="PANTHER" id="PTHR11021:SF0">
    <property type="entry name" value="SMALL NUCLEAR RIBONUCLEOPROTEIN F"/>
    <property type="match status" value="1"/>
</dbReference>
<dbReference type="InterPro" id="IPR047575">
    <property type="entry name" value="Sm"/>
</dbReference>
<proteinExistence type="inferred from homology"/>